<gene>
    <name evidence="2" type="ORF">HELGO_WM30925</name>
</gene>
<dbReference type="PRINTS" id="PR00368">
    <property type="entry name" value="FADPNR"/>
</dbReference>
<evidence type="ECO:0000259" key="1">
    <source>
        <dbReference type="Pfam" id="PF21688"/>
    </source>
</evidence>
<reference evidence="2" key="1">
    <citation type="submission" date="2020-01" db="EMBL/GenBank/DDBJ databases">
        <authorList>
            <person name="Meier V. D."/>
            <person name="Meier V D."/>
        </authorList>
    </citation>
    <scope>NUCLEOTIDE SEQUENCE</scope>
    <source>
        <strain evidence="2">HLG_WM_MAG_10</strain>
    </source>
</reference>
<protein>
    <submittedName>
        <fullName evidence="2">NAD(FAD)-utilizing dehydrogenase, sll0175 homolog</fullName>
    </submittedName>
</protein>
<dbReference type="SUPFAM" id="SSF51905">
    <property type="entry name" value="FAD/NAD(P)-binding domain"/>
    <property type="match status" value="1"/>
</dbReference>
<dbReference type="PANTHER" id="PTHR42842:SF3">
    <property type="entry name" value="FAD_NAD(P)-BINDING OXIDOREDUCTASE FAMILY PROTEIN"/>
    <property type="match status" value="1"/>
</dbReference>
<dbReference type="PRINTS" id="PR00411">
    <property type="entry name" value="PNDRDTASEI"/>
</dbReference>
<dbReference type="InterPro" id="IPR028348">
    <property type="entry name" value="FAD-binding_protein"/>
</dbReference>
<dbReference type="Pfam" id="PF21688">
    <property type="entry name" value="FAD-depend_C"/>
    <property type="match status" value="1"/>
</dbReference>
<dbReference type="InterPro" id="IPR049516">
    <property type="entry name" value="FAD-depend_C"/>
</dbReference>
<dbReference type="PIRSF" id="PIRSF038984">
    <property type="entry name" value="FAD_binding_protein"/>
    <property type="match status" value="1"/>
</dbReference>
<accession>A0A6S6S8B4</accession>
<sequence>MIKRIEIALSPKDAQSNSLIKQQVLKKLKLPKGQELVDAITARRSIDARSRIPVVRILVDAYIDEKYVAPASIIKQYGIVKEAKRVIIVGAGPAGYFAALQLIELGLKPIIFDRGKDVQDRRRDLKAIQQDGIVNPHSNYCFGEGGAGTYSDGKLYTRSKKRGKIENVLRLLVEHGATSDILVDAHPHIGSNKLPKVVANIRETILAHGGEIHFDSLVTDFILEQSNSGQRSIKGVVVNQKTEHFATATILATGHSARDIYTLLYKKQIRLEAKPFALGVRIEHPQSLIDEIQYRQPVRDEFLPAASYSVVCQVEKRGVFSFCMCPGGLIVPAATAPNELVVNGMSLSRRDSPYSNSGMVVAIELEDLATYNNKEFEGLKDPIFNGLKFQQEVEQTMFQAGDGSQKAPAQRIVDFTKSKLSKDLPSTSYIPGVYSAPMHELLPKWVGSRIQTALPEFNKKKKGYFTNDAQIVGTESRTSSPLRIPRNSATLMHPDILGLYPCGEGAGYAGGIVSAAMDGENVAKMIATLVK</sequence>
<evidence type="ECO:0000313" key="2">
    <source>
        <dbReference type="EMBL" id="CAA6801254.1"/>
    </source>
</evidence>
<dbReference type="EMBL" id="CACVAQ010000063">
    <property type="protein sequence ID" value="CAA6801254.1"/>
    <property type="molecule type" value="Genomic_DNA"/>
</dbReference>
<dbReference type="Gene3D" id="3.50.50.60">
    <property type="entry name" value="FAD/NAD(P)-binding domain"/>
    <property type="match status" value="2"/>
</dbReference>
<organism evidence="2">
    <name type="scientific">uncultured Aureispira sp</name>
    <dbReference type="NCBI Taxonomy" id="1331704"/>
    <lineage>
        <taxon>Bacteria</taxon>
        <taxon>Pseudomonadati</taxon>
        <taxon>Bacteroidota</taxon>
        <taxon>Saprospiria</taxon>
        <taxon>Saprospirales</taxon>
        <taxon>Saprospiraceae</taxon>
        <taxon>Aureispira</taxon>
        <taxon>environmental samples</taxon>
    </lineage>
</organism>
<feature type="domain" description="FAD-dependent protein C-terminal" evidence="1">
    <location>
        <begin position="275"/>
        <end position="478"/>
    </location>
</feature>
<name>A0A6S6S8B4_9BACT</name>
<dbReference type="AlphaFoldDB" id="A0A6S6S8B4"/>
<dbReference type="PANTHER" id="PTHR42842">
    <property type="entry name" value="FAD/NAD(P)-BINDING OXIDOREDUCTASE"/>
    <property type="match status" value="1"/>
</dbReference>
<proteinExistence type="predicted"/>
<dbReference type="InterPro" id="IPR036188">
    <property type="entry name" value="FAD/NAD-bd_sf"/>
</dbReference>